<dbReference type="Gene3D" id="3.40.190.10">
    <property type="entry name" value="Periplasmic binding protein-like II"/>
    <property type="match status" value="1"/>
</dbReference>
<evidence type="ECO:0008006" key="4">
    <source>
        <dbReference type="Google" id="ProtNLM"/>
    </source>
</evidence>
<dbReference type="SUPFAM" id="SSF53850">
    <property type="entry name" value="Periplasmic binding protein-like II"/>
    <property type="match status" value="1"/>
</dbReference>
<evidence type="ECO:0000313" key="2">
    <source>
        <dbReference type="EMBL" id="MFG6466710.1"/>
    </source>
</evidence>
<reference evidence="2 3" key="1">
    <citation type="submission" date="2024-08" db="EMBL/GenBank/DDBJ databases">
        <authorList>
            <person name="Lu H."/>
        </authorList>
    </citation>
    <scope>NUCLEOTIDE SEQUENCE [LARGE SCALE GENOMIC DNA]</scope>
    <source>
        <strain evidence="2 3">BYS87W</strain>
    </source>
</reference>
<accession>A0ABW7GYG1</accession>
<dbReference type="RefSeq" id="WP_394383623.1">
    <property type="nucleotide sequence ID" value="NZ_JBIGIB010000002.1"/>
</dbReference>
<proteinExistence type="predicted"/>
<protein>
    <recommendedName>
        <fullName evidence="4">Phosphate ABC transporter substrate-binding protein</fullName>
    </recommendedName>
</protein>
<feature type="chain" id="PRO_5047267330" description="Phosphate ABC transporter substrate-binding protein" evidence="1">
    <location>
        <begin position="28"/>
        <end position="150"/>
    </location>
</feature>
<evidence type="ECO:0000256" key="1">
    <source>
        <dbReference type="SAM" id="SignalP"/>
    </source>
</evidence>
<evidence type="ECO:0000313" key="3">
    <source>
        <dbReference type="Proteomes" id="UP001606303"/>
    </source>
</evidence>
<keyword evidence="1" id="KW-0732">Signal</keyword>
<sequence length="150" mass="16602">MSRLTRPSLRALLAVALACLWALPARADFYVVVHTSNPQRNLTQKEAVDLFMGRSRAFSNGDFALIFDLPRDNPRRAAFYEALTGMSVAQVNSYWSRLMFSGQSVPPQALPDETAVANLLRRNPSALGWLSKEPSDAGLRTVLVIKEPAK</sequence>
<comment type="caution">
    <text evidence="2">The sequence shown here is derived from an EMBL/GenBank/DDBJ whole genome shotgun (WGS) entry which is preliminary data.</text>
</comment>
<gene>
    <name evidence="2" type="ORF">ACG01O_08845</name>
</gene>
<feature type="signal peptide" evidence="1">
    <location>
        <begin position="1"/>
        <end position="27"/>
    </location>
</feature>
<keyword evidence="3" id="KW-1185">Reference proteome</keyword>
<name>A0ABW7GYG1_9BURK</name>
<dbReference type="Proteomes" id="UP001606303">
    <property type="component" value="Unassembled WGS sequence"/>
</dbReference>
<organism evidence="2 3">
    <name type="scientific">Pelomonas baiyunensis</name>
    <dbReference type="NCBI Taxonomy" id="3299026"/>
    <lineage>
        <taxon>Bacteria</taxon>
        <taxon>Pseudomonadati</taxon>
        <taxon>Pseudomonadota</taxon>
        <taxon>Betaproteobacteria</taxon>
        <taxon>Burkholderiales</taxon>
        <taxon>Sphaerotilaceae</taxon>
        <taxon>Roseateles</taxon>
    </lineage>
</organism>
<dbReference type="EMBL" id="JBIGIB010000002">
    <property type="protein sequence ID" value="MFG6466710.1"/>
    <property type="molecule type" value="Genomic_DNA"/>
</dbReference>